<keyword evidence="3" id="KW-0378">Hydrolase</keyword>
<dbReference type="InterPro" id="IPR036034">
    <property type="entry name" value="PDZ_sf"/>
</dbReference>
<dbReference type="PATRIC" id="fig|1203610.3.peg.5521"/>
<sequence length="527" mass="55549">MKTMWKNVLGVVLVAAISTGAAVGTSAYLMNKKQPVYVTDSTNTFGQPVRYAGLNAVAAENTDFTKAAESSVHGVVHIKATTNAKQYADGGNGGGGQQYIDPFEYFFGFGGRGGGGFQRPQPQPRVGAGSGVIISTDGYIITNNHVIDGADELEVTLNDNRKFPAKLIGTDPSTDIALIKVDAKDLPTIPFGDSEILKVGEWVLAVGNPFNLTSTVTAGIVSAKGRGISMGGDRSKIESFIQTDAAVNPGNSGGALVNTKGELVGINTAIYSETGNFAGYSFAVPISIAGKVASDLKQYGTVQRAILGVLMMSVGDIADQLSNPNLNSKLKEELTELKSKIKVSEGACVSDFAERSSAKEAGLEKGDVIIAVNGAKVKNANALQEQISKYRPGDKVEITVDRNGTNKKFTVELRNAQGSTSVVKSAGDSSADVLGAAFKALTDKQKRELGVSYGVEVTGLLKGKLRDAGIQKGFVIMIVNDQKISSPEQLEKLVDKVLKGSSDDRYIVVKGFYPNGRTKVYAIDLAE</sequence>
<reference evidence="5 6" key="1">
    <citation type="submission" date="2013-04" db="EMBL/GenBank/DDBJ databases">
        <title>The Genome Sequence of Parabacteroides gordonii DSM 23371.</title>
        <authorList>
            <consortium name="The Broad Institute Genomics Platform"/>
            <person name="Earl A."/>
            <person name="Ward D."/>
            <person name="Feldgarden M."/>
            <person name="Gevers D."/>
            <person name="Martens E."/>
            <person name="Sakamoto M."/>
            <person name="Benno Y."/>
            <person name="Suzuki N."/>
            <person name="Matsunaga N."/>
            <person name="Koshihara K."/>
            <person name="Seki M."/>
            <person name="Komiya H."/>
            <person name="Walker B."/>
            <person name="Young S."/>
            <person name="Zeng Q."/>
            <person name="Gargeya S."/>
            <person name="Fitzgerald M."/>
            <person name="Haas B."/>
            <person name="Abouelleil A."/>
            <person name="Allen A.W."/>
            <person name="Alvarado L."/>
            <person name="Arachchi H.M."/>
            <person name="Berlin A.M."/>
            <person name="Chapman S.B."/>
            <person name="Gainer-Dewar J."/>
            <person name="Goldberg J."/>
            <person name="Griggs A."/>
            <person name="Gujja S."/>
            <person name="Hansen M."/>
            <person name="Howarth C."/>
            <person name="Imamovic A."/>
            <person name="Ireland A."/>
            <person name="Larimer J."/>
            <person name="McCowan C."/>
            <person name="Murphy C."/>
            <person name="Pearson M."/>
            <person name="Poon T.W."/>
            <person name="Priest M."/>
            <person name="Roberts A."/>
            <person name="Saif S."/>
            <person name="Shea T."/>
            <person name="Sisk P."/>
            <person name="Sykes S."/>
            <person name="Wortman J."/>
            <person name="Nusbaum C."/>
            <person name="Birren B."/>
        </authorList>
    </citation>
    <scope>NUCLEOTIDE SEQUENCE [LARGE SCALE GENOMIC DNA]</scope>
    <source>
        <strain evidence="5 6">MS-1</strain>
    </source>
</reference>
<organism evidence="5 6">
    <name type="scientific">Parabacteroides gordonii MS-1 = DSM 23371</name>
    <dbReference type="NCBI Taxonomy" id="1203610"/>
    <lineage>
        <taxon>Bacteria</taxon>
        <taxon>Pseudomonadati</taxon>
        <taxon>Bacteroidota</taxon>
        <taxon>Bacteroidia</taxon>
        <taxon>Bacteroidales</taxon>
        <taxon>Tannerellaceae</taxon>
        <taxon>Parabacteroides</taxon>
    </lineage>
</organism>
<feature type="domain" description="PDZ" evidence="4">
    <location>
        <begin position="346"/>
        <end position="404"/>
    </location>
</feature>
<evidence type="ECO:0000259" key="4">
    <source>
        <dbReference type="PROSITE" id="PS50106"/>
    </source>
</evidence>
<dbReference type="InterPro" id="IPR001940">
    <property type="entry name" value="Peptidase_S1C"/>
</dbReference>
<accession>A0A0F5IJL2</accession>
<dbReference type="Pfam" id="PF13180">
    <property type="entry name" value="PDZ_2"/>
    <property type="match status" value="1"/>
</dbReference>
<dbReference type="Gene3D" id="2.40.10.120">
    <property type="match status" value="1"/>
</dbReference>
<gene>
    <name evidence="5" type="ORF">HMPREF1536_05404</name>
</gene>
<dbReference type="PANTHER" id="PTHR22939:SF129">
    <property type="entry name" value="SERINE PROTEASE HTRA2, MITOCHONDRIAL"/>
    <property type="match status" value="1"/>
</dbReference>
<dbReference type="PRINTS" id="PR00834">
    <property type="entry name" value="PROTEASES2C"/>
</dbReference>
<proteinExistence type="inferred from homology"/>
<dbReference type="AlphaFoldDB" id="A0A0F5IJL2"/>
<dbReference type="Pfam" id="PF13365">
    <property type="entry name" value="Trypsin_2"/>
    <property type="match status" value="1"/>
</dbReference>
<dbReference type="EMBL" id="AQHW01000031">
    <property type="protein sequence ID" value="KKB45764.1"/>
    <property type="molecule type" value="Genomic_DNA"/>
</dbReference>
<dbReference type="SUPFAM" id="SSF50156">
    <property type="entry name" value="PDZ domain-like"/>
    <property type="match status" value="1"/>
</dbReference>
<evidence type="ECO:0000256" key="1">
    <source>
        <dbReference type="ARBA" id="ARBA00010541"/>
    </source>
</evidence>
<dbReference type="Proteomes" id="UP000033035">
    <property type="component" value="Unassembled WGS sequence"/>
</dbReference>
<protein>
    <submittedName>
        <fullName evidence="5">Peptidase Do</fullName>
    </submittedName>
</protein>
<evidence type="ECO:0000313" key="6">
    <source>
        <dbReference type="Proteomes" id="UP000033035"/>
    </source>
</evidence>
<dbReference type="RefSeq" id="WP_028727544.1">
    <property type="nucleotide sequence ID" value="NZ_AUAE01000014.1"/>
</dbReference>
<name>A0A0F5IJL2_9BACT</name>
<comment type="similarity">
    <text evidence="1">Belongs to the peptidase S1C family.</text>
</comment>
<dbReference type="PROSITE" id="PS50106">
    <property type="entry name" value="PDZ"/>
    <property type="match status" value="1"/>
</dbReference>
<dbReference type="Gene3D" id="2.30.42.10">
    <property type="match status" value="2"/>
</dbReference>
<dbReference type="SMART" id="SM00228">
    <property type="entry name" value="PDZ"/>
    <property type="match status" value="1"/>
</dbReference>
<dbReference type="InterPro" id="IPR009003">
    <property type="entry name" value="Peptidase_S1_PA"/>
</dbReference>
<dbReference type="InterPro" id="IPR001478">
    <property type="entry name" value="PDZ"/>
</dbReference>
<keyword evidence="2" id="KW-0645">Protease</keyword>
<keyword evidence="6" id="KW-1185">Reference proteome</keyword>
<evidence type="ECO:0000256" key="3">
    <source>
        <dbReference type="ARBA" id="ARBA00022801"/>
    </source>
</evidence>
<dbReference type="SUPFAM" id="SSF50494">
    <property type="entry name" value="Trypsin-like serine proteases"/>
    <property type="match status" value="1"/>
</dbReference>
<comment type="caution">
    <text evidence="5">The sequence shown here is derived from an EMBL/GenBank/DDBJ whole genome shotgun (WGS) entry which is preliminary data.</text>
</comment>
<dbReference type="HOGENOM" id="CLU_020120_1_0_10"/>
<evidence type="ECO:0000256" key="2">
    <source>
        <dbReference type="ARBA" id="ARBA00022670"/>
    </source>
</evidence>
<dbReference type="PANTHER" id="PTHR22939">
    <property type="entry name" value="SERINE PROTEASE FAMILY S1C HTRA-RELATED"/>
    <property type="match status" value="1"/>
</dbReference>
<dbReference type="STRING" id="1203610.HMPREF1536_05404"/>
<evidence type="ECO:0000313" key="5">
    <source>
        <dbReference type="EMBL" id="KKB45764.1"/>
    </source>
</evidence>
<dbReference type="GO" id="GO:0006508">
    <property type="term" value="P:proteolysis"/>
    <property type="evidence" value="ECO:0007669"/>
    <property type="project" value="UniProtKB-KW"/>
</dbReference>
<dbReference type="GO" id="GO:0004252">
    <property type="term" value="F:serine-type endopeptidase activity"/>
    <property type="evidence" value="ECO:0007669"/>
    <property type="project" value="InterPro"/>
</dbReference>